<feature type="compositionally biased region" description="Basic and acidic residues" evidence="2">
    <location>
        <begin position="95"/>
        <end position="105"/>
    </location>
</feature>
<evidence type="ECO:0000256" key="2">
    <source>
        <dbReference type="SAM" id="MobiDB-lite"/>
    </source>
</evidence>
<comment type="caution">
    <text evidence="4">The sequence shown here is derived from an EMBL/GenBank/DDBJ whole genome shotgun (WGS) entry which is preliminary data.</text>
</comment>
<feature type="region of interest" description="Disordered" evidence="2">
    <location>
        <begin position="359"/>
        <end position="410"/>
    </location>
</feature>
<feature type="region of interest" description="Disordered" evidence="2">
    <location>
        <begin position="1"/>
        <end position="105"/>
    </location>
</feature>
<evidence type="ECO:0000313" key="4">
    <source>
        <dbReference type="EMBL" id="KAG0288954.1"/>
    </source>
</evidence>
<comment type="similarity">
    <text evidence="1">Belongs to the IFRD family.</text>
</comment>
<keyword evidence="5" id="KW-1185">Reference proteome</keyword>
<dbReference type="Proteomes" id="UP001194696">
    <property type="component" value="Unassembled WGS sequence"/>
</dbReference>
<gene>
    <name evidence="4" type="primary">IFRD2</name>
    <name evidence="4" type="ORF">BGZ96_007355</name>
</gene>
<dbReference type="EMBL" id="JAAAIM010000377">
    <property type="protein sequence ID" value="KAG0288954.1"/>
    <property type="molecule type" value="Genomic_DNA"/>
</dbReference>
<feature type="compositionally biased region" description="Basic and acidic residues" evidence="2">
    <location>
        <begin position="359"/>
        <end position="385"/>
    </location>
</feature>
<feature type="compositionally biased region" description="Acidic residues" evidence="2">
    <location>
        <begin position="386"/>
        <end position="396"/>
    </location>
</feature>
<feature type="compositionally biased region" description="Gly residues" evidence="2">
    <location>
        <begin position="627"/>
        <end position="636"/>
    </location>
</feature>
<name>A0ABQ7K0Z8_9FUNG</name>
<protein>
    <submittedName>
        <fullName evidence="4">Interferon- developmental regulator 2</fullName>
    </submittedName>
</protein>
<proteinExistence type="inferred from homology"/>
<evidence type="ECO:0000313" key="5">
    <source>
        <dbReference type="Proteomes" id="UP001194696"/>
    </source>
</evidence>
<organism evidence="4 5">
    <name type="scientific">Linnemannia gamsii</name>
    <dbReference type="NCBI Taxonomy" id="64522"/>
    <lineage>
        <taxon>Eukaryota</taxon>
        <taxon>Fungi</taxon>
        <taxon>Fungi incertae sedis</taxon>
        <taxon>Mucoromycota</taxon>
        <taxon>Mortierellomycotina</taxon>
        <taxon>Mortierellomycetes</taxon>
        <taxon>Mortierellales</taxon>
        <taxon>Mortierellaceae</taxon>
        <taxon>Linnemannia</taxon>
    </lineage>
</organism>
<dbReference type="PANTHER" id="PTHR12354:SF1">
    <property type="entry name" value="INTERFERON-RELATED DEVELOPMENTAL REGULATOR 1"/>
    <property type="match status" value="1"/>
</dbReference>
<dbReference type="Pfam" id="PF05004">
    <property type="entry name" value="IFRD"/>
    <property type="match status" value="1"/>
</dbReference>
<accession>A0ABQ7K0Z8</accession>
<dbReference type="PANTHER" id="PTHR12354">
    <property type="entry name" value="INTERFERON-RELATED DEVELOPMENTAL REGULATOR"/>
    <property type="match status" value="1"/>
</dbReference>
<feature type="region of interest" description="Disordered" evidence="2">
    <location>
        <begin position="540"/>
        <end position="578"/>
    </location>
</feature>
<feature type="compositionally biased region" description="Polar residues" evidence="2">
    <location>
        <begin position="1"/>
        <end position="22"/>
    </location>
</feature>
<dbReference type="InterPro" id="IPR007701">
    <property type="entry name" value="Interferon-rel_develop_reg_N"/>
</dbReference>
<dbReference type="SUPFAM" id="SSF48371">
    <property type="entry name" value="ARM repeat"/>
    <property type="match status" value="1"/>
</dbReference>
<feature type="region of interest" description="Disordered" evidence="2">
    <location>
        <begin position="617"/>
        <end position="643"/>
    </location>
</feature>
<feature type="compositionally biased region" description="Acidic residues" evidence="2">
    <location>
        <begin position="286"/>
        <end position="296"/>
    </location>
</feature>
<reference evidence="4 5" key="1">
    <citation type="journal article" date="2020" name="Fungal Divers.">
        <title>Resolving the Mortierellaceae phylogeny through synthesis of multi-gene phylogenetics and phylogenomics.</title>
        <authorList>
            <person name="Vandepol N."/>
            <person name="Liber J."/>
            <person name="Desiro A."/>
            <person name="Na H."/>
            <person name="Kennedy M."/>
            <person name="Barry K."/>
            <person name="Grigoriev I.V."/>
            <person name="Miller A.N."/>
            <person name="O'Donnell K."/>
            <person name="Stajich J.E."/>
            <person name="Bonito G."/>
        </authorList>
    </citation>
    <scope>NUCLEOTIDE SEQUENCE [LARGE SCALE GENOMIC DNA]</scope>
    <source>
        <strain evidence="4 5">AD045</strain>
    </source>
</reference>
<feature type="compositionally biased region" description="Low complexity" evidence="2">
    <location>
        <begin position="549"/>
        <end position="574"/>
    </location>
</feature>
<feature type="domain" description="Interferon-related developmental regulator N-terminal" evidence="3">
    <location>
        <begin position="99"/>
        <end position="453"/>
    </location>
</feature>
<dbReference type="InterPro" id="IPR039777">
    <property type="entry name" value="IFRD"/>
</dbReference>
<sequence>MLHVNKQPSSLRKTASKNSTKKLQQQLSGHSQGGGSGRTEGTFLARGAAGTSRPSSRHASRAGSRVNSDDEDDSYSGRRGGAAGDGPDYWEVGYDSEREDGRGGEESVEAKILDAIEQLGEKRSSTREEALTKLVVILSQQYVAELLHSQKEDLMDLLKRSIKRGGTRECVLAANVITLVFITAGEDDEEVLTDMAPLLKYTILNHDQPEVKVAATCYISSTPQLSHLPTYDLLNYLAELVIPRYLPLSASSSTIAISPETLVAALESFGLLFAALFGKDSNSSNNDEDNDNDSSNEGETGPGSHHEKDAQQARRLFNKMIPTIHYTLLEHHSVEVRVASGEVVGLMFEILDHHERQRRLHEDDGYKEYRQQEETERSRRNRETYQDDDSDDDWGDGGDGGGGRTSTTGPFWYRDRQSLVDMLAKLATDSNRYRSRKDRCAGRSAFRDILKSVDLEGYQDGSVSGEEERPQESLKLKDYIVDFHGWVEVLQLRYLRDRLTSGLQTHLFHNPTIHSLLPSTAILYSPIDFAFSNTGTGKGHGGYGGGSRLGSRVGSRVGSRAGSRAGSRPPSSMGYNSDTGEDIAAIDQAYLLQLQQQASIRLMDRKYQNAEVARMRHVQRKKDRSHGGGGSGGGGKFYDELEY</sequence>
<dbReference type="InterPro" id="IPR016024">
    <property type="entry name" value="ARM-type_fold"/>
</dbReference>
<feature type="region of interest" description="Disordered" evidence="2">
    <location>
        <begin position="282"/>
        <end position="310"/>
    </location>
</feature>
<evidence type="ECO:0000256" key="1">
    <source>
        <dbReference type="ARBA" id="ARBA00008828"/>
    </source>
</evidence>
<evidence type="ECO:0000259" key="3">
    <source>
        <dbReference type="Pfam" id="PF05004"/>
    </source>
</evidence>